<dbReference type="eggNOG" id="COG1219">
    <property type="taxonomic scope" value="Bacteria"/>
</dbReference>
<comment type="caution">
    <text evidence="1">The sequence shown here is derived from an EMBL/GenBank/DDBJ whole genome shotgun (WGS) entry which is preliminary data.</text>
</comment>
<dbReference type="Proteomes" id="UP000035065">
    <property type="component" value="Unassembled WGS sequence"/>
</dbReference>
<gene>
    <name evidence="1" type="ORF">SCNU_00460</name>
</gene>
<reference evidence="1 2" key="1">
    <citation type="journal article" date="2011" name="J. Bacteriol.">
        <title>Draft Genome Sequence of Gordonia neofelifaecis NRRL B-59395, a Cholesterol-Degrading Actinomycete.</title>
        <authorList>
            <person name="Ge F."/>
            <person name="Li W."/>
            <person name="Chen G."/>
            <person name="Liu Y."/>
            <person name="Zhang G."/>
            <person name="Yong B."/>
            <person name="Wang Q."/>
            <person name="Wang N."/>
            <person name="Huang Z."/>
            <person name="Li W."/>
            <person name="Wang J."/>
            <person name="Wu C."/>
            <person name="Xie Q."/>
            <person name="Liu G."/>
        </authorList>
    </citation>
    <scope>NUCLEOTIDE SEQUENCE [LARGE SCALE GENOMIC DNA]</scope>
    <source>
        <strain evidence="1 2">NRRL B-59395</strain>
    </source>
</reference>
<organism evidence="1 2">
    <name type="scientific">Gordonia neofelifaecis NRRL B-59395</name>
    <dbReference type="NCBI Taxonomy" id="644548"/>
    <lineage>
        <taxon>Bacteria</taxon>
        <taxon>Bacillati</taxon>
        <taxon>Actinomycetota</taxon>
        <taxon>Actinomycetes</taxon>
        <taxon>Mycobacteriales</taxon>
        <taxon>Gordoniaceae</taxon>
        <taxon>Gordonia</taxon>
    </lineage>
</organism>
<dbReference type="AlphaFoldDB" id="F1YEH1"/>
<dbReference type="STRING" id="644548.SCNU_00460"/>
<name>F1YEH1_9ACTN</name>
<dbReference type="EMBL" id="AEUD01000001">
    <property type="protein sequence ID" value="EGD56804.1"/>
    <property type="molecule type" value="Genomic_DNA"/>
</dbReference>
<evidence type="ECO:0000313" key="2">
    <source>
        <dbReference type="Proteomes" id="UP000035065"/>
    </source>
</evidence>
<accession>F1YEH1</accession>
<keyword evidence="2" id="KW-1185">Reference proteome</keyword>
<protein>
    <submittedName>
        <fullName evidence="1">Uncharacterized protein</fullName>
    </submittedName>
</protein>
<proteinExistence type="predicted"/>
<evidence type="ECO:0000313" key="1">
    <source>
        <dbReference type="EMBL" id="EGD56804.1"/>
    </source>
</evidence>
<sequence>MTDLISELTTALGLAAGSRAAALDRLWSALPADDHAGRCIVAHYAADQQASVDDEIAWDELALAESAQLTDDALAAIQPGLTVESFLPSLYLNVADGYRRARRFDQAAAQLELGRAHLGAFDDAPPEQSGYIEMIRGGYARAADLIDRRSSATAE</sequence>
<dbReference type="RefSeq" id="WP_009677369.1">
    <property type="nucleotide sequence ID" value="NZ_AEUD01000001.1"/>
</dbReference>